<evidence type="ECO:0000313" key="3">
    <source>
        <dbReference type="Proteomes" id="UP000095283"/>
    </source>
</evidence>
<keyword evidence="3" id="KW-1185">Reference proteome</keyword>
<dbReference type="SMART" id="SM00632">
    <property type="entry name" value="Aamy_C"/>
    <property type="match status" value="1"/>
</dbReference>
<dbReference type="GO" id="GO:0005975">
    <property type="term" value="P:carbohydrate metabolic process"/>
    <property type="evidence" value="ECO:0007669"/>
    <property type="project" value="InterPro"/>
</dbReference>
<dbReference type="GO" id="GO:0003824">
    <property type="term" value="F:catalytic activity"/>
    <property type="evidence" value="ECO:0007669"/>
    <property type="project" value="InterPro"/>
</dbReference>
<protein>
    <submittedName>
        <fullName evidence="4">Aamy_C domain-containing protein</fullName>
    </submittedName>
</protein>
<feature type="domain" description="Alpha-amylase C-terminal" evidence="2">
    <location>
        <begin position="14"/>
        <end position="98"/>
    </location>
</feature>
<reference evidence="4" key="1">
    <citation type="submission" date="2016-11" db="UniProtKB">
        <authorList>
            <consortium name="WormBaseParasite"/>
        </authorList>
    </citation>
    <scope>IDENTIFICATION</scope>
</reference>
<dbReference type="SUPFAM" id="SSF51011">
    <property type="entry name" value="Glycosyl hydrolase domain"/>
    <property type="match status" value="1"/>
</dbReference>
<dbReference type="Gene3D" id="2.60.40.1180">
    <property type="entry name" value="Golgi alpha-mannosidase II"/>
    <property type="match status" value="1"/>
</dbReference>
<dbReference type="WBParaSite" id="Hba_17215">
    <property type="protein sequence ID" value="Hba_17215"/>
    <property type="gene ID" value="Hba_17215"/>
</dbReference>
<comment type="similarity">
    <text evidence="1">Belongs to the glycosyl hydrolase 13 family.</text>
</comment>
<dbReference type="InterPro" id="IPR013780">
    <property type="entry name" value="Glyco_hydro_b"/>
</dbReference>
<evidence type="ECO:0000256" key="1">
    <source>
        <dbReference type="ARBA" id="ARBA00008061"/>
    </source>
</evidence>
<name>A0A1I7XI80_HETBA</name>
<evidence type="ECO:0000313" key="4">
    <source>
        <dbReference type="WBParaSite" id="Hba_17215"/>
    </source>
</evidence>
<dbReference type="Pfam" id="PF02806">
    <property type="entry name" value="Alpha-amylase_C"/>
    <property type="match status" value="1"/>
</dbReference>
<accession>A0A1I7XI80</accession>
<organism evidence="3 4">
    <name type="scientific">Heterorhabditis bacteriophora</name>
    <name type="common">Entomopathogenic nematode worm</name>
    <dbReference type="NCBI Taxonomy" id="37862"/>
    <lineage>
        <taxon>Eukaryota</taxon>
        <taxon>Metazoa</taxon>
        <taxon>Ecdysozoa</taxon>
        <taxon>Nematoda</taxon>
        <taxon>Chromadorea</taxon>
        <taxon>Rhabditida</taxon>
        <taxon>Rhabditina</taxon>
        <taxon>Rhabditomorpha</taxon>
        <taxon>Strongyloidea</taxon>
        <taxon>Heterorhabditidae</taxon>
        <taxon>Heterorhabditis</taxon>
    </lineage>
</organism>
<dbReference type="AlphaFoldDB" id="A0A1I7XI80"/>
<dbReference type="GO" id="GO:0043169">
    <property type="term" value="F:cation binding"/>
    <property type="evidence" value="ECO:0007669"/>
    <property type="project" value="InterPro"/>
</dbReference>
<proteinExistence type="inferred from homology"/>
<sequence length="286" mass="31490">MSQFRSAVQGTAAAEIVTDTERIAFAREGRGFFALSGDNRTWRRIFQTTLPAGQYCDQYSGSLQDGKCTGDTITVNNDGSALLAIKSMSAVAFSFASRIAKTDNNKQMIRNATYSPLFVELIVCVAECSPGPHQQPFDECAIPIRHSTTVPFIFSEYISWSQRDDYLDFEGDEEKQGTHDGQVASGTPLAYSTNDTDAIEYQPHNNYGPDYWMVELLMDCAKTEQGWFELKGYHSPNIGWESNISQRPCSGSIGGSAPFSSINHIAKCGTVNVFSWGSNDCIVNSN</sequence>
<evidence type="ECO:0000259" key="2">
    <source>
        <dbReference type="SMART" id="SM00632"/>
    </source>
</evidence>
<dbReference type="InterPro" id="IPR006048">
    <property type="entry name" value="A-amylase/branching_C"/>
</dbReference>
<dbReference type="InterPro" id="IPR031319">
    <property type="entry name" value="A-amylase_C"/>
</dbReference>
<dbReference type="Proteomes" id="UP000095283">
    <property type="component" value="Unplaced"/>
</dbReference>